<keyword evidence="14" id="KW-1185">Reference proteome</keyword>
<evidence type="ECO:0000259" key="12">
    <source>
        <dbReference type="Pfam" id="PF07992"/>
    </source>
</evidence>
<evidence type="ECO:0000256" key="9">
    <source>
        <dbReference type="ARBA" id="ARBA00023014"/>
    </source>
</evidence>
<dbReference type="GO" id="GO:0010181">
    <property type="term" value="F:FMN binding"/>
    <property type="evidence" value="ECO:0007669"/>
    <property type="project" value="InterPro"/>
</dbReference>
<evidence type="ECO:0000259" key="11">
    <source>
        <dbReference type="Pfam" id="PF00724"/>
    </source>
</evidence>
<dbReference type="Pfam" id="PF07992">
    <property type="entry name" value="Pyr_redox_2"/>
    <property type="match status" value="1"/>
</dbReference>
<dbReference type="SUPFAM" id="SSF51971">
    <property type="entry name" value="Nucleotide-binding domain"/>
    <property type="match status" value="1"/>
</dbReference>
<comment type="caution">
    <text evidence="13">The sequence shown here is derived from an EMBL/GenBank/DDBJ whole genome shotgun (WGS) entry which is preliminary data.</text>
</comment>
<dbReference type="STRING" id="1834516.BL253_14285"/>
<evidence type="ECO:0000256" key="2">
    <source>
        <dbReference type="ARBA" id="ARBA00001966"/>
    </source>
</evidence>
<dbReference type="GO" id="GO:0033543">
    <property type="term" value="P:fatty acid beta-oxidation, unsaturated, even number, reductase/isomerase pathway"/>
    <property type="evidence" value="ECO:0007669"/>
    <property type="project" value="TreeGrafter"/>
</dbReference>
<keyword evidence="8" id="KW-0408">Iron</keyword>
<dbReference type="RefSeq" id="WP_076817228.1">
    <property type="nucleotide sequence ID" value="NZ_MOMC01000027.1"/>
</dbReference>
<dbReference type="InterPro" id="IPR036188">
    <property type="entry name" value="FAD/NAD-bd_sf"/>
</dbReference>
<dbReference type="NCBIfam" id="TIGR03996">
    <property type="entry name" value="mycofact_OYE_1"/>
    <property type="match status" value="1"/>
</dbReference>
<dbReference type="Gene3D" id="3.20.20.70">
    <property type="entry name" value="Aldolase class I"/>
    <property type="match status" value="1"/>
</dbReference>
<keyword evidence="9" id="KW-0411">Iron-sulfur</keyword>
<evidence type="ECO:0000256" key="8">
    <source>
        <dbReference type="ARBA" id="ARBA00023004"/>
    </source>
</evidence>
<evidence type="ECO:0000256" key="4">
    <source>
        <dbReference type="ARBA" id="ARBA00022630"/>
    </source>
</evidence>
<evidence type="ECO:0000256" key="1">
    <source>
        <dbReference type="ARBA" id="ARBA00001917"/>
    </source>
</evidence>
<organism evidence="13 14">
    <name type="scientific">Pseudofrankia asymbiotica</name>
    <dbReference type="NCBI Taxonomy" id="1834516"/>
    <lineage>
        <taxon>Bacteria</taxon>
        <taxon>Bacillati</taxon>
        <taxon>Actinomycetota</taxon>
        <taxon>Actinomycetes</taxon>
        <taxon>Frankiales</taxon>
        <taxon>Frankiaceae</taxon>
        <taxon>Pseudofrankia</taxon>
    </lineage>
</organism>
<dbReference type="Pfam" id="PF00724">
    <property type="entry name" value="Oxidored_FMN"/>
    <property type="match status" value="1"/>
</dbReference>
<dbReference type="Gene3D" id="3.50.50.60">
    <property type="entry name" value="FAD/NAD(P)-binding domain"/>
    <property type="match status" value="1"/>
</dbReference>
<name>A0A1V2IAX7_9ACTN</name>
<dbReference type="InterPro" id="IPR023753">
    <property type="entry name" value="FAD/NAD-binding_dom"/>
</dbReference>
<keyword evidence="5" id="KW-0288">FMN</keyword>
<feature type="region of interest" description="Disordered" evidence="10">
    <location>
        <begin position="676"/>
        <end position="698"/>
    </location>
</feature>
<dbReference type="PRINTS" id="PR00368">
    <property type="entry name" value="FADPNR"/>
</dbReference>
<accession>A0A1V2IAX7</accession>
<keyword evidence="7" id="KW-0560">Oxidoreductase</keyword>
<protein>
    <submittedName>
        <fullName evidence="13">NADH:flavin oxidoreductase</fullName>
    </submittedName>
</protein>
<evidence type="ECO:0000256" key="5">
    <source>
        <dbReference type="ARBA" id="ARBA00022643"/>
    </source>
</evidence>
<dbReference type="GO" id="GO:0046872">
    <property type="term" value="F:metal ion binding"/>
    <property type="evidence" value="ECO:0007669"/>
    <property type="project" value="UniProtKB-KW"/>
</dbReference>
<comment type="cofactor">
    <cofactor evidence="1">
        <name>FMN</name>
        <dbReference type="ChEBI" id="CHEBI:58210"/>
    </cofactor>
</comment>
<dbReference type="AlphaFoldDB" id="A0A1V2IAX7"/>
<dbReference type="GO" id="GO:0051536">
    <property type="term" value="F:iron-sulfur cluster binding"/>
    <property type="evidence" value="ECO:0007669"/>
    <property type="project" value="UniProtKB-KW"/>
</dbReference>
<feature type="domain" description="FAD/NAD(P)-binding" evidence="12">
    <location>
        <begin position="409"/>
        <end position="632"/>
    </location>
</feature>
<dbReference type="PANTHER" id="PTHR42917">
    <property type="entry name" value="2,4-DIENOYL-COA REDUCTASE"/>
    <property type="match status" value="1"/>
</dbReference>
<proteinExistence type="inferred from homology"/>
<evidence type="ECO:0000256" key="10">
    <source>
        <dbReference type="SAM" id="MobiDB-lite"/>
    </source>
</evidence>
<gene>
    <name evidence="13" type="ORF">BL253_14285</name>
</gene>
<comment type="similarity">
    <text evidence="3">In the N-terminal section; belongs to the NADH:flavin oxidoreductase/NADH oxidase family.</text>
</comment>
<evidence type="ECO:0000256" key="7">
    <source>
        <dbReference type="ARBA" id="ARBA00023002"/>
    </source>
</evidence>
<evidence type="ECO:0000313" key="13">
    <source>
        <dbReference type="EMBL" id="ONH30314.1"/>
    </source>
</evidence>
<dbReference type="InterPro" id="IPR023967">
    <property type="entry name" value="CHP03996_oxidoreductase"/>
</dbReference>
<dbReference type="Gene3D" id="3.40.50.720">
    <property type="entry name" value="NAD(P)-binding Rossmann-like Domain"/>
    <property type="match status" value="1"/>
</dbReference>
<feature type="region of interest" description="Disordered" evidence="10">
    <location>
        <begin position="386"/>
        <end position="408"/>
    </location>
</feature>
<dbReference type="SUPFAM" id="SSF51395">
    <property type="entry name" value="FMN-linked oxidoreductases"/>
    <property type="match status" value="1"/>
</dbReference>
<evidence type="ECO:0000256" key="6">
    <source>
        <dbReference type="ARBA" id="ARBA00022723"/>
    </source>
</evidence>
<evidence type="ECO:0000256" key="3">
    <source>
        <dbReference type="ARBA" id="ARBA00011048"/>
    </source>
</evidence>
<evidence type="ECO:0000313" key="14">
    <source>
        <dbReference type="Proteomes" id="UP000188929"/>
    </source>
</evidence>
<comment type="cofactor">
    <cofactor evidence="2">
        <name>[4Fe-4S] cluster</name>
        <dbReference type="ChEBI" id="CHEBI:49883"/>
    </cofactor>
</comment>
<dbReference type="GO" id="GO:0008670">
    <property type="term" value="F:2,4-dienoyl-CoA reductase (NADPH) activity"/>
    <property type="evidence" value="ECO:0007669"/>
    <property type="project" value="TreeGrafter"/>
</dbReference>
<keyword evidence="4" id="KW-0285">Flavoprotein</keyword>
<dbReference type="EMBL" id="MOMC01000027">
    <property type="protein sequence ID" value="ONH30314.1"/>
    <property type="molecule type" value="Genomic_DNA"/>
</dbReference>
<dbReference type="InterPro" id="IPR051793">
    <property type="entry name" value="NADH:flavin_oxidoreductase"/>
</dbReference>
<sequence length="698" mass="71759">MNPIDGDTDGKPEPPLSVVPPARAVACSASLTLTEPFTLREHTAPSRVLFGPHETNLARRRDISDRHVAYYARRAAGGAGVLVTETASVTADDWPYERAPLAADCGPGWAALAAAVRPHGTLVLAGLGHAGGQGSSAYSQSVLWAPSPVADAASRELPAELEQGGIDAVVAGFAAAAELAATAGLAGVEIDAGPLALLRQFHSGLTNHRGDGYGSDRLRLTREVLTAVRAALGPDGILSLRLCCDELAPWAGVTPEQAAEQVDALAGLGLLDLLVVTRGGPYSTTSYRPTSHTAPTFNRELCAAMRTAAAGRVPVVLQGSVVDVDDAEAALADGVADLVEMTRAQIADPELVAKARAGHAERVRPCLLCNQACRVRDNRNPIVSCVGEPRSGHETEDAPPEGTDHRPREVLVVGGGPAGLEAARVLASRGHGVTLAEAGERLGGALRTAAVGPGRERLALLTDWLAAECARLGVRFLFGRTVTAVDLDAAEAAGEAVILATGSVPADRVYPSPPGAATVPVVSALALLDGGVGVLPDGPVVVHDPVGGPVAVGIAEWLAGAGREVALVAPDQVAGTLLSLTGDLAPANTRLAQAGVRRELRSLVREAAAGRVVLEDVWTGARRDIPCAVLVDCGHRLPMEALYLQRPGTPRAGDCVAPRTALEAVLEGRRRALEVAASTGRPRRAPVGAGSAREGAAR</sequence>
<keyword evidence="6" id="KW-0479">Metal-binding</keyword>
<dbReference type="OrthoDB" id="3169239at2"/>
<dbReference type="PANTHER" id="PTHR42917:SF2">
    <property type="entry name" value="2,4-DIENOYL-COA REDUCTASE [(2E)-ENOYL-COA-PRODUCING]"/>
    <property type="match status" value="1"/>
</dbReference>
<feature type="domain" description="NADH:flavin oxidoreductase/NADH oxidase N-terminal" evidence="11">
    <location>
        <begin position="33"/>
        <end position="359"/>
    </location>
</feature>
<dbReference type="SUPFAM" id="SSF51905">
    <property type="entry name" value="FAD/NAD(P)-binding domain"/>
    <property type="match status" value="1"/>
</dbReference>
<dbReference type="InterPro" id="IPR013785">
    <property type="entry name" value="Aldolase_TIM"/>
</dbReference>
<reference evidence="14" key="1">
    <citation type="submission" date="2016-10" db="EMBL/GenBank/DDBJ databases">
        <title>Frankia sp. NRRL B-16386 Genome sequencing.</title>
        <authorList>
            <person name="Ghodhbane-Gtari F."/>
            <person name="Swanson E."/>
            <person name="Gueddou A."/>
            <person name="Hezbri K."/>
            <person name="Ktari K."/>
            <person name="Nouioui I."/>
            <person name="Morris K."/>
            <person name="Simpson S."/>
            <person name="Abebe-Akele F."/>
            <person name="Thomas K."/>
            <person name="Gtari M."/>
            <person name="Tisa L.S."/>
        </authorList>
    </citation>
    <scope>NUCLEOTIDE SEQUENCE [LARGE SCALE GENOMIC DNA]</scope>
    <source>
        <strain evidence="14">NRRL B-16386</strain>
    </source>
</reference>
<dbReference type="InterPro" id="IPR001155">
    <property type="entry name" value="OxRdtase_FMN_N"/>
</dbReference>
<dbReference type="Proteomes" id="UP000188929">
    <property type="component" value="Unassembled WGS sequence"/>
</dbReference>
<feature type="compositionally biased region" description="Basic and acidic residues" evidence="10">
    <location>
        <begin position="390"/>
        <end position="408"/>
    </location>
</feature>